<feature type="compositionally biased region" description="Polar residues" evidence="1">
    <location>
        <begin position="270"/>
        <end position="284"/>
    </location>
</feature>
<feature type="region of interest" description="Disordered" evidence="1">
    <location>
        <begin position="270"/>
        <end position="293"/>
    </location>
</feature>
<dbReference type="AlphaFoldDB" id="A0AAU9J765"/>
<feature type="compositionally biased region" description="Low complexity" evidence="1">
    <location>
        <begin position="133"/>
        <end position="142"/>
    </location>
</feature>
<feature type="compositionally biased region" description="Basic and acidic residues" evidence="1">
    <location>
        <begin position="162"/>
        <end position="175"/>
    </location>
</feature>
<protein>
    <submittedName>
        <fullName evidence="2">Uncharacterized protein</fullName>
    </submittedName>
</protein>
<dbReference type="EMBL" id="CAJZBQ010000027">
    <property type="protein sequence ID" value="CAG9321045.1"/>
    <property type="molecule type" value="Genomic_DNA"/>
</dbReference>
<reference evidence="2" key="1">
    <citation type="submission" date="2021-09" db="EMBL/GenBank/DDBJ databases">
        <authorList>
            <consortium name="AG Swart"/>
            <person name="Singh M."/>
            <person name="Singh A."/>
            <person name="Seah K."/>
            <person name="Emmerich C."/>
        </authorList>
    </citation>
    <scope>NUCLEOTIDE SEQUENCE</scope>
    <source>
        <strain evidence="2">ATCC30299</strain>
    </source>
</reference>
<name>A0AAU9J765_9CILI</name>
<feature type="region of interest" description="Disordered" evidence="1">
    <location>
        <begin position="1"/>
        <end position="46"/>
    </location>
</feature>
<feature type="compositionally biased region" description="Basic and acidic residues" evidence="1">
    <location>
        <begin position="331"/>
        <end position="345"/>
    </location>
</feature>
<feature type="compositionally biased region" description="Basic and acidic residues" evidence="1">
    <location>
        <begin position="367"/>
        <end position="381"/>
    </location>
</feature>
<dbReference type="Proteomes" id="UP001162131">
    <property type="component" value="Unassembled WGS sequence"/>
</dbReference>
<proteinExistence type="predicted"/>
<gene>
    <name evidence="2" type="ORF">BSTOLATCC_MIC27617</name>
</gene>
<accession>A0AAU9J765</accession>
<feature type="region of interest" description="Disordered" evidence="1">
    <location>
        <begin position="306"/>
        <end position="381"/>
    </location>
</feature>
<evidence type="ECO:0000313" key="3">
    <source>
        <dbReference type="Proteomes" id="UP001162131"/>
    </source>
</evidence>
<evidence type="ECO:0000256" key="1">
    <source>
        <dbReference type="SAM" id="MobiDB-lite"/>
    </source>
</evidence>
<evidence type="ECO:0000313" key="2">
    <source>
        <dbReference type="EMBL" id="CAG9321045.1"/>
    </source>
</evidence>
<feature type="region of interest" description="Disordered" evidence="1">
    <location>
        <begin position="236"/>
        <end position="258"/>
    </location>
</feature>
<feature type="region of interest" description="Disordered" evidence="1">
    <location>
        <begin position="149"/>
        <end position="189"/>
    </location>
</feature>
<comment type="caution">
    <text evidence="2">The sequence shown here is derived from an EMBL/GenBank/DDBJ whole genome shotgun (WGS) entry which is preliminary data.</text>
</comment>
<feature type="region of interest" description="Disordered" evidence="1">
    <location>
        <begin position="123"/>
        <end position="142"/>
    </location>
</feature>
<sequence length="559" mass="63863">MESQHKKPPPFIRPNIKLHRKPPPFVRPLKNPKDKEIKQNHPSGISELIDEQNISFPSQENAERSISFAVSQPMISSNYNGDTSSQSIIINDSSFIDLNTSKETKKSYKMTINKFLLDQSESYDPKGENLDQSANSSFSGNISSKNSYKIDLKKRKTTQENVEERKNEPKNEILDKSINSSYTETSESRNSYKIDLKKRNMTHGMLDSPYITNETKNIEIVNETIEKKSSYKIDLKNRKNTQEVSPKHEKTEAKPREKTISYKINVNNYKLTQPGFSPQDQSPATPEEKELPKKIDIKCYKMIQPEFRSPPDQSPTSPEKPDSTRISYKLDPAKLQDDTDLEKPRKSTYKIDLYKRKSTTPEPRQSNPKEESKFPYKNDTSKRKATFPAALLSSPKDELSPINNPQDSSLSHIDADSSFTSVMSSTKPRIALKTHPIEELEEPAASTLQVESFLFPEEESLPAAPIRRTIIMNFPSYVKKTRKDNGKIVTFSENANIPIAMKAQANLVAVKVTDELFSCPKLKKGLTMQQLNKMAKLLARHVFKNDFIQQSQNRKLVFY</sequence>
<keyword evidence="3" id="KW-1185">Reference proteome</keyword>
<organism evidence="2 3">
    <name type="scientific">Blepharisma stoltei</name>
    <dbReference type="NCBI Taxonomy" id="1481888"/>
    <lineage>
        <taxon>Eukaryota</taxon>
        <taxon>Sar</taxon>
        <taxon>Alveolata</taxon>
        <taxon>Ciliophora</taxon>
        <taxon>Postciliodesmatophora</taxon>
        <taxon>Heterotrichea</taxon>
        <taxon>Heterotrichida</taxon>
        <taxon>Blepharismidae</taxon>
        <taxon>Blepharisma</taxon>
    </lineage>
</organism>